<dbReference type="GO" id="GO:0050661">
    <property type="term" value="F:NADP binding"/>
    <property type="evidence" value="ECO:0007669"/>
    <property type="project" value="TreeGrafter"/>
</dbReference>
<evidence type="ECO:0000256" key="2">
    <source>
        <dbReference type="ARBA" id="ARBA00012943"/>
    </source>
</evidence>
<feature type="transmembrane region" description="Helical" evidence="13">
    <location>
        <begin position="164"/>
        <end position="183"/>
    </location>
</feature>
<feature type="transmembrane region" description="Helical" evidence="13">
    <location>
        <begin position="94"/>
        <end position="115"/>
    </location>
</feature>
<keyword evidence="7" id="KW-0521">NADP</keyword>
<evidence type="ECO:0000256" key="5">
    <source>
        <dbReference type="ARBA" id="ARBA00022692"/>
    </source>
</evidence>
<dbReference type="PROSITE" id="PS00837">
    <property type="entry name" value="ALADH_PNT_2"/>
    <property type="match status" value="1"/>
</dbReference>
<feature type="transmembrane region" description="Helical" evidence="13">
    <location>
        <begin position="127"/>
        <end position="144"/>
    </location>
</feature>
<dbReference type="Gene3D" id="3.40.50.1220">
    <property type="entry name" value="TPP-binding domain"/>
    <property type="match status" value="1"/>
</dbReference>
<comment type="subcellular location">
    <subcellularLocation>
        <location evidence="1">Cell inner membrane</location>
        <topology evidence="1">Multi-pass membrane protein</topology>
    </subcellularLocation>
</comment>
<evidence type="ECO:0000256" key="11">
    <source>
        <dbReference type="ARBA" id="ARBA00023136"/>
    </source>
</evidence>
<keyword evidence="10" id="KW-0520">NAD</keyword>
<dbReference type="CDD" id="cd05304">
    <property type="entry name" value="Rubrum_tdh"/>
    <property type="match status" value="1"/>
</dbReference>
<evidence type="ECO:0000256" key="3">
    <source>
        <dbReference type="ARBA" id="ARBA00022475"/>
    </source>
</evidence>
<keyword evidence="6" id="KW-0547">Nucleotide-binding</keyword>
<dbReference type="InterPro" id="IPR007886">
    <property type="entry name" value="AlaDH/PNT_N"/>
</dbReference>
<feature type="domain" description="Alanine dehydrogenase/pyridine nucleotide transhydrogenase N-terminal" evidence="15">
    <location>
        <begin position="645"/>
        <end position="781"/>
    </location>
</feature>
<dbReference type="PhylomeDB" id="A0A0G4HAS9"/>
<feature type="transmembrane region" description="Helical" evidence="13">
    <location>
        <begin position="265"/>
        <end position="287"/>
    </location>
</feature>
<feature type="transmembrane region" description="Helical" evidence="13">
    <location>
        <begin position="1085"/>
        <end position="1105"/>
    </location>
</feature>
<evidence type="ECO:0000256" key="13">
    <source>
        <dbReference type="SAM" id="Phobius"/>
    </source>
</evidence>
<evidence type="ECO:0000259" key="14">
    <source>
        <dbReference type="SMART" id="SM01002"/>
    </source>
</evidence>
<feature type="transmembrane region" description="Helical" evidence="13">
    <location>
        <begin position="293"/>
        <end position="313"/>
    </location>
</feature>
<dbReference type="SUPFAM" id="SSF52283">
    <property type="entry name" value="Formate/glycerate dehydrogenase catalytic domain-like"/>
    <property type="match status" value="1"/>
</dbReference>
<dbReference type="PANTHER" id="PTHR10160:SF19">
    <property type="entry name" value="PROTON-TRANSLOCATING NAD(P)(+) TRANSHYDROGENASE"/>
    <property type="match status" value="1"/>
</dbReference>
<dbReference type="EMBL" id="CDMZ01002170">
    <property type="protein sequence ID" value="CEM41096.1"/>
    <property type="molecule type" value="Genomic_DNA"/>
</dbReference>
<proteinExistence type="predicted"/>
<evidence type="ECO:0000256" key="9">
    <source>
        <dbReference type="ARBA" id="ARBA00022989"/>
    </source>
</evidence>
<sequence>MSGWKRFLRGPATSAPPVSVPEIDPSVSTKPDIIPGTYKVTTDAQELVQSDSLASTPSPPLVTAVSTPVASSLAATATATIAAAAGSNVDYSPIVSPSLTVAMSLFCAVCFILCLKGLSNPTTATRGNILGVVGMFIAVVFAFQETPGFGGPNSLFGLVDLRYLLWWLCAFGIAAVVGGYIGITVNMINLPQVIASFHSAVGMAATLVGIANFFASKDDPNAVAGVQRVETFLAIQIGAVTFVGSVLAALKLADVVRGQLSWPAVVRHTLNSAMFLFIVACGVYYVISTDWWRMLYALSAATLVCLVLGHNLVSAIGGADMPVVVSLLNSYSGWTTSASGLMLGNYLLIIAGALIGSSGAILSYVMCKGMNRSFISVMAGGFGSDTGGAPRAAAGDREQTVQETSPEKLAFDLLSSKRVVIVPGYGMAVARCQNDLGLVAATLRKKGVLVNFAVHPVAGRMPGHMNVLLAEADVPYEIVKEMDEVNPKLLNDDAENRQNVADVCLVVGANDIVNPLSQEPGNSISGMPTIRAWLAKKCIVSKRSLATGYANIDNPLFFKPNTEMLFGNAAKMIRELAAAVEKTAADMTEKKQNENAQRGDGYVALEDEEEDGGCTAACCPKVKPPPKPRVPTLLNIAVLRECDRPVPAEPCAAASKLVAVAPTFVEKLRDLGFGVLVESGAGKAAGFFDEVYEEAGATVVQDRNELIRRGQVIIKVTRPATEEVKIMTKGQYLVSYLWPRQCPDLLKALAQQGVSALALDNLPRISRAQKIDTRSSMANLAGYRAVIECFAKLPRMSKAATTAAGSFPPAKVFIIGAGVAGLQAIATAKGLGAQVFCNDTRAVTKEQVESCGGKFVAVDFHETGEGAGGYAKEMSAGFLRAQKRVYSKVIKDMDVVICTAMIPGKPSPKLVDSEMVRSMRAGSVVLDMAAEMGDLKAGWGGNCQLTKKGTTYTDAKSGVIIVGETDLTDRLPAQASELWSMNVINLFQEIGGAEKLQRIGELIEDDEVCHDLLVTHDNRVLFQEAPPPQPARLPSIQKLKSKPVVGPESMPGSPTPFTEDANPFAQTVAERDEELQRKKEEMAKFLDQVYFVLSLAASLVLCVAMGEGMAARETRQLLVFVLAVVIGYHVVWQVTPSLHTPLMSVTNALSGVIVVGSMLEMDPYKPFSLGSGLAAAATTLASFNICAGFYLTGRMLKMFLRGTGN</sequence>
<dbReference type="SMART" id="SM01003">
    <property type="entry name" value="AlaDh_PNT_N"/>
    <property type="match status" value="1"/>
</dbReference>
<feature type="transmembrane region" description="Helical" evidence="13">
    <location>
        <begin position="234"/>
        <end position="253"/>
    </location>
</feature>
<dbReference type="SMART" id="SM01002">
    <property type="entry name" value="AlaDh_PNT_C"/>
    <property type="match status" value="1"/>
</dbReference>
<dbReference type="AlphaFoldDB" id="A0A0G4HAS9"/>
<dbReference type="Pfam" id="PF05222">
    <property type="entry name" value="AlaDh_PNT_N"/>
    <property type="match status" value="1"/>
</dbReference>
<feature type="transmembrane region" description="Helical" evidence="13">
    <location>
        <begin position="1117"/>
        <end position="1135"/>
    </location>
</feature>
<dbReference type="VEuPathDB" id="CryptoDB:Cvel_6129"/>
<comment type="catalytic activity">
    <reaction evidence="12">
        <text>NAD(+) + NADPH + H(+)(in) = NADH + NADP(+) + H(+)(out)</text>
        <dbReference type="Rhea" id="RHEA:47992"/>
        <dbReference type="ChEBI" id="CHEBI:15378"/>
        <dbReference type="ChEBI" id="CHEBI:57540"/>
        <dbReference type="ChEBI" id="CHEBI:57783"/>
        <dbReference type="ChEBI" id="CHEBI:57945"/>
        <dbReference type="ChEBI" id="CHEBI:58349"/>
        <dbReference type="EC" id="7.1.1.1"/>
    </reaction>
</comment>
<accession>A0A0G4HAS9</accession>
<evidence type="ECO:0000256" key="6">
    <source>
        <dbReference type="ARBA" id="ARBA00022741"/>
    </source>
</evidence>
<evidence type="ECO:0000256" key="8">
    <source>
        <dbReference type="ARBA" id="ARBA00022967"/>
    </source>
</evidence>
<evidence type="ECO:0000313" key="16">
    <source>
        <dbReference type="EMBL" id="CEM41096.1"/>
    </source>
</evidence>
<organism evidence="16">
    <name type="scientific">Chromera velia CCMP2878</name>
    <dbReference type="NCBI Taxonomy" id="1169474"/>
    <lineage>
        <taxon>Eukaryota</taxon>
        <taxon>Sar</taxon>
        <taxon>Alveolata</taxon>
        <taxon>Colpodellida</taxon>
        <taxon>Chromeraceae</taxon>
        <taxon>Chromera</taxon>
    </lineage>
</organism>
<dbReference type="InterPro" id="IPR029035">
    <property type="entry name" value="DHS-like_NAD/FAD-binding_dom"/>
</dbReference>
<evidence type="ECO:0000256" key="7">
    <source>
        <dbReference type="ARBA" id="ARBA00022857"/>
    </source>
</evidence>
<dbReference type="InterPro" id="IPR036291">
    <property type="entry name" value="NAD(P)-bd_dom_sf"/>
</dbReference>
<feature type="transmembrane region" description="Helical" evidence="13">
    <location>
        <begin position="195"/>
        <end position="214"/>
    </location>
</feature>
<dbReference type="NCBIfam" id="NF006942">
    <property type="entry name" value="PRK09424.1"/>
    <property type="match status" value="1"/>
</dbReference>
<dbReference type="EC" id="7.1.1.1" evidence="2"/>
<keyword evidence="4" id="KW-0997">Cell inner membrane</keyword>
<dbReference type="GO" id="GO:0005886">
    <property type="term" value="C:plasma membrane"/>
    <property type="evidence" value="ECO:0007669"/>
    <property type="project" value="UniProtKB-SubCell"/>
</dbReference>
<dbReference type="PANTHER" id="PTHR10160">
    <property type="entry name" value="NAD(P) TRANSHYDROGENASE"/>
    <property type="match status" value="1"/>
</dbReference>
<dbReference type="Pfam" id="PF01262">
    <property type="entry name" value="AlaDh_PNT_C"/>
    <property type="match status" value="1"/>
</dbReference>
<keyword evidence="8" id="KW-1278">Translocase</keyword>
<feature type="transmembrane region" description="Helical" evidence="13">
    <location>
        <begin position="346"/>
        <end position="366"/>
    </location>
</feature>
<name>A0A0G4HAS9_9ALVE</name>
<dbReference type="InterPro" id="IPR008143">
    <property type="entry name" value="Ala_DH/PNT_CS2"/>
</dbReference>
<keyword evidence="3" id="KW-1003">Cell membrane</keyword>
<dbReference type="Pfam" id="PF12769">
    <property type="entry name" value="PNTB_4TM"/>
    <property type="match status" value="1"/>
</dbReference>
<dbReference type="SUPFAM" id="SSF51735">
    <property type="entry name" value="NAD(P)-binding Rossmann-fold domains"/>
    <property type="match status" value="1"/>
</dbReference>
<protein>
    <recommendedName>
        <fullName evidence="2">proton-translocating NAD(P)(+) transhydrogenase</fullName>
        <ecNumber evidence="2">7.1.1.1</ecNumber>
    </recommendedName>
</protein>
<dbReference type="Pfam" id="PF02233">
    <property type="entry name" value="PNTB"/>
    <property type="match status" value="1"/>
</dbReference>
<reference evidence="16" key="1">
    <citation type="submission" date="2014-11" db="EMBL/GenBank/DDBJ databases">
        <authorList>
            <person name="Otto D Thomas"/>
            <person name="Naeem Raeece"/>
        </authorList>
    </citation>
    <scope>NUCLEOTIDE SEQUENCE</scope>
</reference>
<keyword evidence="5 13" id="KW-0812">Transmembrane</keyword>
<evidence type="ECO:0000256" key="1">
    <source>
        <dbReference type="ARBA" id="ARBA00004429"/>
    </source>
</evidence>
<dbReference type="SUPFAM" id="SSF52467">
    <property type="entry name" value="DHS-like NAD/FAD-binding domain"/>
    <property type="match status" value="1"/>
</dbReference>
<dbReference type="InterPro" id="IPR007698">
    <property type="entry name" value="AlaDH/PNT_NAD(H)-bd"/>
</dbReference>
<dbReference type="Gene3D" id="3.40.50.720">
    <property type="entry name" value="NAD(P)-binding Rossmann-like Domain"/>
    <property type="match status" value="2"/>
</dbReference>
<keyword evidence="9 13" id="KW-1133">Transmembrane helix</keyword>
<evidence type="ECO:0000256" key="12">
    <source>
        <dbReference type="ARBA" id="ARBA00048202"/>
    </source>
</evidence>
<evidence type="ECO:0000256" key="10">
    <source>
        <dbReference type="ARBA" id="ARBA00023027"/>
    </source>
</evidence>
<dbReference type="GO" id="GO:0006740">
    <property type="term" value="P:NADPH regeneration"/>
    <property type="evidence" value="ECO:0007669"/>
    <property type="project" value="TreeGrafter"/>
</dbReference>
<gene>
    <name evidence="16" type="ORF">Cvel_6129</name>
</gene>
<dbReference type="GO" id="GO:0008750">
    <property type="term" value="F:proton-translocating NAD(P)+ transhydrogenase activity"/>
    <property type="evidence" value="ECO:0007669"/>
    <property type="project" value="UniProtKB-EC"/>
</dbReference>
<evidence type="ECO:0000256" key="4">
    <source>
        <dbReference type="ARBA" id="ARBA00022519"/>
    </source>
</evidence>
<dbReference type="InterPro" id="IPR034300">
    <property type="entry name" value="PNTB-like"/>
</dbReference>
<dbReference type="GO" id="GO:0016491">
    <property type="term" value="F:oxidoreductase activity"/>
    <property type="evidence" value="ECO:0007669"/>
    <property type="project" value="InterPro"/>
</dbReference>
<feature type="domain" description="Alanine dehydrogenase/pyridine nucleotide transhydrogenase NAD(H)-binding" evidence="14">
    <location>
        <begin position="790"/>
        <end position="963"/>
    </location>
</feature>
<dbReference type="InterPro" id="IPR024605">
    <property type="entry name" value="NADP_transhyd_a_C"/>
</dbReference>
<feature type="transmembrane region" description="Helical" evidence="13">
    <location>
        <begin position="1167"/>
        <end position="1191"/>
    </location>
</feature>
<evidence type="ECO:0000259" key="15">
    <source>
        <dbReference type="SMART" id="SM01003"/>
    </source>
</evidence>
<keyword evidence="11 13" id="KW-0472">Membrane</keyword>